<dbReference type="SUPFAM" id="SSF81383">
    <property type="entry name" value="F-box domain"/>
    <property type="match status" value="1"/>
</dbReference>
<dbReference type="InterPro" id="IPR001810">
    <property type="entry name" value="F-box_dom"/>
</dbReference>
<dbReference type="PANTHER" id="PTHR31672:SF13">
    <property type="entry name" value="F-BOX PROTEIN CPR30-LIKE"/>
    <property type="match status" value="1"/>
</dbReference>
<dbReference type="Pfam" id="PF00646">
    <property type="entry name" value="F-box"/>
    <property type="match status" value="1"/>
</dbReference>
<dbReference type="PROSITE" id="PS50181">
    <property type="entry name" value="FBOX"/>
    <property type="match status" value="1"/>
</dbReference>
<proteinExistence type="predicted"/>
<sequence length="417" mass="47654">MGDHTRNEMAARPFSLPEDLTISILTKLPPKSLIRLTALNKTWFSFIRSPEFVSSYRSIAVTEQLLCRLSNDGSRFALIADRPDGDENLTVDIGSIINPDNRLPIRFLDNFHPLVHDDFEIIGSFNGLVCLCFSRWGTVNSLYDARPWTIFLWNPSIRRHLLLPPPWILPKMCGRLGFGGSEDGDHKVVRILWVDLNSAGEEVVGEVRPFLRDSGGDHVVTVEIYSLNSGEWRILQFDLSPKRTFMTGQAFLQGRMHWISFKDDNPGRSTCAITSFSIDEERFEDFPFPTSDVDFGQVWISVVGEKIGFLDVHFPYFCCVWVMQEYGNADSWAKLYNMEFEMYESRYLPLADAFKVWKDVEVFTPTNHGLENFKSQGSFTAAGKHKGDTLFFVTKHLESLALLEKQNAVSDMHLLWA</sequence>
<keyword evidence="3" id="KW-1185">Reference proteome</keyword>
<accession>A0A484LUZ8</accession>
<evidence type="ECO:0000313" key="2">
    <source>
        <dbReference type="EMBL" id="VFQ80343.1"/>
    </source>
</evidence>
<dbReference type="NCBIfam" id="TIGR01640">
    <property type="entry name" value="F_box_assoc_1"/>
    <property type="match status" value="1"/>
</dbReference>
<name>A0A484LUZ8_9ASTE</name>
<gene>
    <name evidence="2" type="ORF">CCAM_LOCUS22119</name>
</gene>
<dbReference type="EMBL" id="OOIL02002122">
    <property type="protein sequence ID" value="VFQ80343.1"/>
    <property type="molecule type" value="Genomic_DNA"/>
</dbReference>
<evidence type="ECO:0000259" key="1">
    <source>
        <dbReference type="PROSITE" id="PS50181"/>
    </source>
</evidence>
<evidence type="ECO:0000313" key="3">
    <source>
        <dbReference type="Proteomes" id="UP000595140"/>
    </source>
</evidence>
<organism evidence="2 3">
    <name type="scientific">Cuscuta campestris</name>
    <dbReference type="NCBI Taxonomy" id="132261"/>
    <lineage>
        <taxon>Eukaryota</taxon>
        <taxon>Viridiplantae</taxon>
        <taxon>Streptophyta</taxon>
        <taxon>Embryophyta</taxon>
        <taxon>Tracheophyta</taxon>
        <taxon>Spermatophyta</taxon>
        <taxon>Magnoliopsida</taxon>
        <taxon>eudicotyledons</taxon>
        <taxon>Gunneridae</taxon>
        <taxon>Pentapetalae</taxon>
        <taxon>asterids</taxon>
        <taxon>lamiids</taxon>
        <taxon>Solanales</taxon>
        <taxon>Convolvulaceae</taxon>
        <taxon>Cuscuteae</taxon>
        <taxon>Cuscuta</taxon>
        <taxon>Cuscuta subgen. Grammica</taxon>
        <taxon>Cuscuta sect. Cleistogrammica</taxon>
    </lineage>
</organism>
<dbReference type="InterPro" id="IPR036047">
    <property type="entry name" value="F-box-like_dom_sf"/>
</dbReference>
<dbReference type="SMART" id="SM00256">
    <property type="entry name" value="FBOX"/>
    <property type="match status" value="1"/>
</dbReference>
<dbReference type="PANTHER" id="PTHR31672">
    <property type="entry name" value="BNACNNG10540D PROTEIN"/>
    <property type="match status" value="1"/>
</dbReference>
<dbReference type="InterPro" id="IPR017451">
    <property type="entry name" value="F-box-assoc_interact_dom"/>
</dbReference>
<protein>
    <recommendedName>
        <fullName evidence="1">F-box domain-containing protein</fullName>
    </recommendedName>
</protein>
<reference evidence="2 3" key="1">
    <citation type="submission" date="2018-04" db="EMBL/GenBank/DDBJ databases">
        <authorList>
            <person name="Vogel A."/>
        </authorList>
    </citation>
    <scope>NUCLEOTIDE SEQUENCE [LARGE SCALE GENOMIC DNA]</scope>
</reference>
<dbReference type="Proteomes" id="UP000595140">
    <property type="component" value="Unassembled WGS sequence"/>
</dbReference>
<dbReference type="InterPro" id="IPR050796">
    <property type="entry name" value="SCF_F-box_component"/>
</dbReference>
<dbReference type="OrthoDB" id="1264190at2759"/>
<feature type="domain" description="F-box" evidence="1">
    <location>
        <begin position="10"/>
        <end position="59"/>
    </location>
</feature>
<dbReference type="Pfam" id="PF07734">
    <property type="entry name" value="FBA_1"/>
    <property type="match status" value="1"/>
</dbReference>
<dbReference type="AlphaFoldDB" id="A0A484LUZ8"/>
<dbReference type="InterPro" id="IPR006527">
    <property type="entry name" value="F-box-assoc_dom_typ1"/>
</dbReference>